<evidence type="ECO:0000256" key="5">
    <source>
        <dbReference type="ARBA" id="ARBA00022759"/>
    </source>
</evidence>
<keyword evidence="7 9" id="KW-0460">Magnesium</keyword>
<keyword evidence="3 9" id="KW-0540">Nuclease</keyword>
<dbReference type="GO" id="GO:0051607">
    <property type="term" value="P:defense response to virus"/>
    <property type="evidence" value="ECO:0007669"/>
    <property type="project" value="UniProtKB-UniRule"/>
</dbReference>
<accession>A0A369TA09</accession>
<organism evidence="10 11">
    <name type="scientific">Ferruginivarius sediminum</name>
    <dbReference type="NCBI Taxonomy" id="2661937"/>
    <lineage>
        <taxon>Bacteria</taxon>
        <taxon>Pseudomonadati</taxon>
        <taxon>Pseudomonadota</taxon>
        <taxon>Alphaproteobacteria</taxon>
        <taxon>Rhodospirillales</taxon>
        <taxon>Rhodospirillaceae</taxon>
        <taxon>Ferruginivarius</taxon>
    </lineage>
</organism>
<dbReference type="SUPFAM" id="SSF143430">
    <property type="entry name" value="TTP0101/SSO1404-like"/>
    <property type="match status" value="1"/>
</dbReference>
<dbReference type="InterPro" id="IPR021127">
    <property type="entry name" value="CRISPR_associated_Cas2"/>
</dbReference>
<dbReference type="EMBL" id="QPMH01000014">
    <property type="protein sequence ID" value="RDD61215.1"/>
    <property type="molecule type" value="Genomic_DNA"/>
</dbReference>
<sequence>MPDGWRKMWVLVFYDLPVAGPNERRAARKFHEFLVRQGFDRVHYSIYNRFCGSMERANTYERRVEKAVPKRGYVCLLKLTDRQMANMRRWIKGGYDPHESAQFTPPEQYRLF</sequence>
<dbReference type="HAMAP" id="MF_01471">
    <property type="entry name" value="Cas2"/>
    <property type="match status" value="1"/>
</dbReference>
<dbReference type="GO" id="GO:0046872">
    <property type="term" value="F:metal ion binding"/>
    <property type="evidence" value="ECO:0007669"/>
    <property type="project" value="UniProtKB-UniRule"/>
</dbReference>
<evidence type="ECO:0000256" key="4">
    <source>
        <dbReference type="ARBA" id="ARBA00022723"/>
    </source>
</evidence>
<evidence type="ECO:0000256" key="8">
    <source>
        <dbReference type="ARBA" id="ARBA00023118"/>
    </source>
</evidence>
<evidence type="ECO:0000313" key="11">
    <source>
        <dbReference type="Proteomes" id="UP000253941"/>
    </source>
</evidence>
<evidence type="ECO:0000256" key="2">
    <source>
        <dbReference type="ARBA" id="ARBA00009959"/>
    </source>
</evidence>
<keyword evidence="4 9" id="KW-0479">Metal-binding</keyword>
<dbReference type="EC" id="3.1.-.-" evidence="9"/>
<evidence type="ECO:0000256" key="1">
    <source>
        <dbReference type="ARBA" id="ARBA00001946"/>
    </source>
</evidence>
<dbReference type="GO" id="GO:0043571">
    <property type="term" value="P:maintenance of CRISPR repeat elements"/>
    <property type="evidence" value="ECO:0007669"/>
    <property type="project" value="UniProtKB-UniRule"/>
</dbReference>
<gene>
    <name evidence="9 10" type="primary">cas2</name>
    <name evidence="10" type="ORF">DRB17_14105</name>
</gene>
<keyword evidence="11" id="KW-1185">Reference proteome</keyword>
<dbReference type="Proteomes" id="UP000253941">
    <property type="component" value="Unassembled WGS sequence"/>
</dbReference>
<evidence type="ECO:0000256" key="3">
    <source>
        <dbReference type="ARBA" id="ARBA00022722"/>
    </source>
</evidence>
<dbReference type="GO" id="GO:0016787">
    <property type="term" value="F:hydrolase activity"/>
    <property type="evidence" value="ECO:0007669"/>
    <property type="project" value="UniProtKB-KW"/>
</dbReference>
<feature type="binding site" evidence="9">
    <location>
        <position position="15"/>
    </location>
    <ligand>
        <name>Mg(2+)</name>
        <dbReference type="ChEBI" id="CHEBI:18420"/>
        <note>catalytic</note>
    </ligand>
</feature>
<dbReference type="Gene3D" id="3.30.70.240">
    <property type="match status" value="1"/>
</dbReference>
<protein>
    <recommendedName>
        <fullName evidence="9">CRISPR-associated endoribonuclease Cas2</fullName>
        <ecNumber evidence="9">3.1.-.-</ecNumber>
    </recommendedName>
</protein>
<comment type="caution">
    <text evidence="10">The sequence shown here is derived from an EMBL/GenBank/DDBJ whole genome shotgun (WGS) entry which is preliminary data.</text>
</comment>
<proteinExistence type="inferred from homology"/>
<reference evidence="10 11" key="1">
    <citation type="submission" date="2018-07" db="EMBL/GenBank/DDBJ databases">
        <title>Venubactetium sediminum gen. nov., sp. nov., isolated from a marine solar saltern.</title>
        <authorList>
            <person name="Wang S."/>
        </authorList>
    </citation>
    <scope>NUCLEOTIDE SEQUENCE [LARGE SCALE GENOMIC DNA]</scope>
    <source>
        <strain evidence="10 11">WD2A32</strain>
    </source>
</reference>
<evidence type="ECO:0000256" key="6">
    <source>
        <dbReference type="ARBA" id="ARBA00022801"/>
    </source>
</evidence>
<dbReference type="AlphaFoldDB" id="A0A369TA09"/>
<comment type="function">
    <text evidence="9">CRISPR (clustered regularly interspaced short palindromic repeat), is an adaptive immune system that provides protection against mobile genetic elements (viruses, transposable elements and conjugative plasmids). CRISPR clusters contain sequences complementary to antecedent mobile elements and target invading nucleic acids. CRISPR clusters are transcribed and processed into CRISPR RNA (crRNA). Functions as a ssRNA-specific endoribonuclease. Involved in the integration of spacer DNA into the CRISPR cassette.</text>
</comment>
<evidence type="ECO:0000256" key="7">
    <source>
        <dbReference type="ARBA" id="ARBA00022842"/>
    </source>
</evidence>
<comment type="similarity">
    <text evidence="2 9">Belongs to the CRISPR-associated endoribonuclease Cas2 protein family.</text>
</comment>
<dbReference type="Pfam" id="PF09827">
    <property type="entry name" value="CRISPR_Cas2"/>
    <property type="match status" value="1"/>
</dbReference>
<comment type="cofactor">
    <cofactor evidence="1 9">
        <name>Mg(2+)</name>
        <dbReference type="ChEBI" id="CHEBI:18420"/>
    </cofactor>
</comment>
<dbReference type="InterPro" id="IPR019199">
    <property type="entry name" value="Virulence_VapD/CRISPR_Cas2"/>
</dbReference>
<evidence type="ECO:0000256" key="9">
    <source>
        <dbReference type="HAMAP-Rule" id="MF_01471"/>
    </source>
</evidence>
<keyword evidence="8 9" id="KW-0051">Antiviral defense</keyword>
<keyword evidence="6 9" id="KW-0378">Hydrolase</keyword>
<evidence type="ECO:0000313" key="10">
    <source>
        <dbReference type="EMBL" id="RDD61215.1"/>
    </source>
</evidence>
<dbReference type="NCBIfam" id="TIGR01573">
    <property type="entry name" value="cas2"/>
    <property type="match status" value="1"/>
</dbReference>
<keyword evidence="5 9" id="KW-0255">Endonuclease</keyword>
<name>A0A369TA09_9PROT</name>
<comment type="subunit">
    <text evidence="9">Homodimer, forms a heterotetramer with a Cas1 homodimer.</text>
</comment>
<dbReference type="GO" id="GO:0004521">
    <property type="term" value="F:RNA endonuclease activity"/>
    <property type="evidence" value="ECO:0007669"/>
    <property type="project" value="InterPro"/>
</dbReference>